<keyword evidence="2" id="KW-0444">Lipid biosynthesis</keyword>
<keyword evidence="5 11" id="KW-0472">Membrane</keyword>
<keyword evidence="11" id="KW-0812">Transmembrane</keyword>
<evidence type="ECO:0000256" key="2">
    <source>
        <dbReference type="ARBA" id="ARBA00022516"/>
    </source>
</evidence>
<evidence type="ECO:0000313" key="13">
    <source>
        <dbReference type="Proteomes" id="UP000037997"/>
    </source>
</evidence>
<accession>A0A0N0LU22</accession>
<evidence type="ECO:0000256" key="6">
    <source>
        <dbReference type="ARBA" id="ARBA00023145"/>
    </source>
</evidence>
<evidence type="ECO:0000256" key="5">
    <source>
        <dbReference type="ARBA" id="ARBA00023136"/>
    </source>
</evidence>
<evidence type="ECO:0008006" key="14">
    <source>
        <dbReference type="Google" id="ProtNLM"/>
    </source>
</evidence>
<dbReference type="GO" id="GO:0008654">
    <property type="term" value="P:phospholipid biosynthetic process"/>
    <property type="evidence" value="ECO:0007669"/>
    <property type="project" value="UniProtKB-KW"/>
</dbReference>
<keyword evidence="8" id="KW-0456">Lyase</keyword>
<evidence type="ECO:0000256" key="8">
    <source>
        <dbReference type="ARBA" id="ARBA00023239"/>
    </source>
</evidence>
<gene>
    <name evidence="12" type="ORF">HPU229334_05975</name>
</gene>
<feature type="transmembrane region" description="Helical" evidence="11">
    <location>
        <begin position="17"/>
        <end position="50"/>
    </location>
</feature>
<protein>
    <recommendedName>
        <fullName evidence="14">Phosphatidylserine decarboxylase</fullName>
    </recommendedName>
</protein>
<dbReference type="PATRIC" id="fig|35818.11.peg.1177"/>
<evidence type="ECO:0000256" key="9">
    <source>
        <dbReference type="ARBA" id="ARBA00023264"/>
    </source>
</evidence>
<evidence type="ECO:0000256" key="10">
    <source>
        <dbReference type="ARBA" id="ARBA00023317"/>
    </source>
</evidence>
<evidence type="ECO:0000256" key="3">
    <source>
        <dbReference type="ARBA" id="ARBA00022793"/>
    </source>
</evidence>
<dbReference type="STRING" id="35818.HPU229336_01430"/>
<dbReference type="InterPro" id="IPR033175">
    <property type="entry name" value="PSD-A"/>
</dbReference>
<dbReference type="RefSeq" id="WP_054197938.1">
    <property type="nucleotide sequence ID" value="NZ_JNOC01000031.1"/>
</dbReference>
<sequence>MGTTTQIIAKEGWKPIIIALAILFFCWLVGWKFIGFLAFLALICFVYFYYNPERIPQDLSENSILAPIDGKIVNIENQHDGIYLEIKKPICFCGMIRMPFEGEAKEKLRIQGLYNGKEATGEKIILDFKGVCGDSSLVLYPKICLRNVYLYFFDSKFRIGQRIGFFLNGRAKFKLPANVEIKVSIDDRIYAGSSVIGYVR</sequence>
<keyword evidence="1" id="KW-1003">Cell membrane</keyword>
<keyword evidence="6" id="KW-0865">Zymogen</keyword>
<keyword evidence="9" id="KW-1208">Phospholipid metabolism</keyword>
<keyword evidence="10" id="KW-0670">Pyruvate</keyword>
<dbReference type="InterPro" id="IPR003817">
    <property type="entry name" value="PS_Dcarbxylase"/>
</dbReference>
<dbReference type="Proteomes" id="UP000037997">
    <property type="component" value="Unassembled WGS sequence"/>
</dbReference>
<dbReference type="Pfam" id="PF02666">
    <property type="entry name" value="PS_Dcarbxylase"/>
    <property type="match status" value="1"/>
</dbReference>
<keyword evidence="4" id="KW-0443">Lipid metabolism</keyword>
<keyword evidence="3" id="KW-0210">Decarboxylase</keyword>
<name>A0A0N0LU22_9HELI</name>
<evidence type="ECO:0000256" key="11">
    <source>
        <dbReference type="SAM" id="Phobius"/>
    </source>
</evidence>
<comment type="caution">
    <text evidence="12">The sequence shown here is derived from an EMBL/GenBank/DDBJ whole genome shotgun (WGS) entry which is preliminary data.</text>
</comment>
<evidence type="ECO:0000313" key="12">
    <source>
        <dbReference type="EMBL" id="KPH55879.1"/>
    </source>
</evidence>
<keyword evidence="11" id="KW-1133">Transmembrane helix</keyword>
<evidence type="ECO:0000256" key="1">
    <source>
        <dbReference type="ARBA" id="ARBA00022475"/>
    </source>
</evidence>
<proteinExistence type="predicted"/>
<keyword evidence="7" id="KW-0594">Phospholipid biosynthesis</keyword>
<organism evidence="12 13">
    <name type="scientific">Helicobacter pullorum</name>
    <dbReference type="NCBI Taxonomy" id="35818"/>
    <lineage>
        <taxon>Bacteria</taxon>
        <taxon>Pseudomonadati</taxon>
        <taxon>Campylobacterota</taxon>
        <taxon>Epsilonproteobacteria</taxon>
        <taxon>Campylobacterales</taxon>
        <taxon>Helicobacteraceae</taxon>
        <taxon>Helicobacter</taxon>
    </lineage>
</organism>
<evidence type="ECO:0000256" key="7">
    <source>
        <dbReference type="ARBA" id="ARBA00023209"/>
    </source>
</evidence>
<reference evidence="12 13" key="1">
    <citation type="submission" date="2014-06" db="EMBL/GenBank/DDBJ databases">
        <title>Helicobacter pullorum isolates in fresh chicken meat - phenotypic and genotypic features.</title>
        <authorList>
            <person name="Borges V."/>
            <person name="Santos A."/>
            <person name="Correia C.B."/>
            <person name="Saraiva M."/>
            <person name="Menard A."/>
            <person name="Vieira L."/>
            <person name="Sampaio D.A."/>
            <person name="Gomes J.P."/>
            <person name="Oleastro M."/>
        </authorList>
    </citation>
    <scope>NUCLEOTIDE SEQUENCE [LARGE SCALE GENOMIC DNA]</scope>
    <source>
        <strain evidence="12 13">229334/12</strain>
    </source>
</reference>
<dbReference type="PANTHER" id="PTHR35809">
    <property type="entry name" value="ARCHAETIDYLSERINE DECARBOXYLASE PROENZYME-RELATED"/>
    <property type="match status" value="1"/>
</dbReference>
<dbReference type="PANTHER" id="PTHR35809:SF1">
    <property type="entry name" value="ARCHAETIDYLSERINE DECARBOXYLASE PROENZYME-RELATED"/>
    <property type="match status" value="1"/>
</dbReference>
<evidence type="ECO:0000256" key="4">
    <source>
        <dbReference type="ARBA" id="ARBA00023098"/>
    </source>
</evidence>
<dbReference type="EMBL" id="JNOC01000031">
    <property type="protein sequence ID" value="KPH55879.1"/>
    <property type="molecule type" value="Genomic_DNA"/>
</dbReference>
<dbReference type="AlphaFoldDB" id="A0A0N0LU22"/>